<dbReference type="PANTHER" id="PTHR30471:SF3">
    <property type="entry name" value="UPF0758 PROTEIN YEES-RELATED"/>
    <property type="match status" value="1"/>
</dbReference>
<evidence type="ECO:0000256" key="3">
    <source>
        <dbReference type="ARBA" id="ARBA00022801"/>
    </source>
</evidence>
<organism evidence="7 8">
    <name type="scientific">Pedobacter jamesrossensis</name>
    <dbReference type="NCBI Taxonomy" id="1908238"/>
    <lineage>
        <taxon>Bacteria</taxon>
        <taxon>Pseudomonadati</taxon>
        <taxon>Bacteroidota</taxon>
        <taxon>Sphingobacteriia</taxon>
        <taxon>Sphingobacteriales</taxon>
        <taxon>Sphingobacteriaceae</taxon>
        <taxon>Pedobacter</taxon>
    </lineage>
</organism>
<gene>
    <name evidence="7" type="ORF">ACFOUY_12460</name>
</gene>
<evidence type="ECO:0000256" key="5">
    <source>
        <dbReference type="ARBA" id="ARBA00023049"/>
    </source>
</evidence>
<feature type="domain" description="MPN" evidence="6">
    <location>
        <begin position="26"/>
        <end position="151"/>
    </location>
</feature>
<evidence type="ECO:0000256" key="4">
    <source>
        <dbReference type="ARBA" id="ARBA00022833"/>
    </source>
</evidence>
<dbReference type="InterPro" id="IPR037518">
    <property type="entry name" value="MPN"/>
</dbReference>
<comment type="caution">
    <text evidence="7">The sequence shown here is derived from an EMBL/GenBank/DDBJ whole genome shotgun (WGS) entry which is preliminary data.</text>
</comment>
<dbReference type="InterPro" id="IPR025657">
    <property type="entry name" value="RadC_JAB"/>
</dbReference>
<dbReference type="EMBL" id="JBHSBY010000119">
    <property type="protein sequence ID" value="MFC4197510.1"/>
    <property type="molecule type" value="Genomic_DNA"/>
</dbReference>
<evidence type="ECO:0000313" key="8">
    <source>
        <dbReference type="Proteomes" id="UP001595792"/>
    </source>
</evidence>
<protein>
    <submittedName>
        <fullName evidence="7">JAB domain-containing protein</fullName>
    </submittedName>
</protein>
<dbReference type="Proteomes" id="UP001595792">
    <property type="component" value="Unassembled WGS sequence"/>
</dbReference>
<evidence type="ECO:0000256" key="1">
    <source>
        <dbReference type="ARBA" id="ARBA00022670"/>
    </source>
</evidence>
<dbReference type="RefSeq" id="WP_378961039.1">
    <property type="nucleotide sequence ID" value="NZ_JBHRXC010000016.1"/>
</dbReference>
<dbReference type="Pfam" id="PF04002">
    <property type="entry name" value="RadC"/>
    <property type="match status" value="1"/>
</dbReference>
<reference evidence="8" key="1">
    <citation type="journal article" date="2019" name="Int. J. Syst. Evol. Microbiol.">
        <title>The Global Catalogue of Microorganisms (GCM) 10K type strain sequencing project: providing services to taxonomists for standard genome sequencing and annotation.</title>
        <authorList>
            <consortium name="The Broad Institute Genomics Platform"/>
            <consortium name="The Broad Institute Genome Sequencing Center for Infectious Disease"/>
            <person name="Wu L."/>
            <person name="Ma J."/>
        </authorList>
    </citation>
    <scope>NUCLEOTIDE SEQUENCE [LARGE SCALE GENOMIC DNA]</scope>
    <source>
        <strain evidence="8">CCM 8689</strain>
    </source>
</reference>
<proteinExistence type="predicted"/>
<dbReference type="PROSITE" id="PS50249">
    <property type="entry name" value="MPN"/>
    <property type="match status" value="1"/>
</dbReference>
<keyword evidence="4" id="KW-0862">Zinc</keyword>
<dbReference type="InterPro" id="IPR020891">
    <property type="entry name" value="UPF0758_CS"/>
</dbReference>
<sequence>MEKTTYQAAEIEISYKPNFKASERPQIDSSSRAFDILLNSWSEDKIEFLEEFKIILLNRANRVLGIVNISQGGIAGAYTDPKVIFAIALKANSSGIILSHNHPSGNTQPSQADIRLTEKMVKIGELLELPILDHIIVCTDKYYSFKDEELM</sequence>
<name>A0ABV8NKD3_9SPHI</name>
<keyword evidence="2" id="KW-0479">Metal-binding</keyword>
<dbReference type="SUPFAM" id="SSF102712">
    <property type="entry name" value="JAB1/MPN domain"/>
    <property type="match status" value="1"/>
</dbReference>
<keyword evidence="5" id="KW-0482">Metalloprotease</keyword>
<dbReference type="PROSITE" id="PS01302">
    <property type="entry name" value="UPF0758"/>
    <property type="match status" value="1"/>
</dbReference>
<keyword evidence="8" id="KW-1185">Reference proteome</keyword>
<dbReference type="CDD" id="cd08071">
    <property type="entry name" value="MPN_DUF2466"/>
    <property type="match status" value="1"/>
</dbReference>
<dbReference type="Gene3D" id="3.40.140.10">
    <property type="entry name" value="Cytidine Deaminase, domain 2"/>
    <property type="match status" value="1"/>
</dbReference>
<dbReference type="InterPro" id="IPR001405">
    <property type="entry name" value="UPF0758"/>
</dbReference>
<evidence type="ECO:0000259" key="6">
    <source>
        <dbReference type="PROSITE" id="PS50249"/>
    </source>
</evidence>
<accession>A0ABV8NKD3</accession>
<keyword evidence="3" id="KW-0378">Hydrolase</keyword>
<evidence type="ECO:0000256" key="2">
    <source>
        <dbReference type="ARBA" id="ARBA00022723"/>
    </source>
</evidence>
<dbReference type="PANTHER" id="PTHR30471">
    <property type="entry name" value="DNA REPAIR PROTEIN RADC"/>
    <property type="match status" value="1"/>
</dbReference>
<evidence type="ECO:0000313" key="7">
    <source>
        <dbReference type="EMBL" id="MFC4197510.1"/>
    </source>
</evidence>
<keyword evidence="1" id="KW-0645">Protease</keyword>